<dbReference type="AlphaFoldDB" id="D1YYW4"/>
<sequence length="558" mass="62765">MDRRSGTISLVVLVIAAILILSGCTSPTTVTPTPTTTTKDFTLVEMTTSDPPSLDPGLEYDTACYSVTQNVYETLVWYQGEDVSKPIGLLATDWSSNDNYTVWTFHLRKNVTFHDGTAFNASAVKYTFDRGVLMNYPDGPWVGAGISSFLKGGDEWMASNNTEADVQAYLANEAVKVIDEYTVQFTLSKSYPDWMHVLAFPATAIVSPTFEKTSSMPYTPNNYTDTYLKEHMCGTGPFKFISWTHEDNMVFERNNNYWNTPAKAAKVVVRTVPDVNNRLLAFEKGECDFSQENIRNLPVFKNSTAVVNDIRNDTLLISFIGMYEGKAPFDNPKVRQAFVESFDYVTYRDQVGYGYGSFPHGVVPKGLAGYNANIPTSTFNPEHAKQLLKEAGFSKDKPVTITIAYNQGNTGRQTGSLMLKDTVEKYDLGITLEIQELTWATLLDKEKKGELDMFFLGWQADFPTADNFLGPFAVSNVYFARQVAYKNATIDSLYDQYFTAANQDERNNIATQIQLGLLNDNPYIVYLQPASYYALSKDLKGYQWNVMLSGFNWYPMYK</sequence>
<proteinExistence type="predicted"/>
<dbReference type="InParanoid" id="D1YYW4"/>
<name>D1YYW4_METPS</name>
<feature type="domain" description="Solute-binding protein family 5" evidence="1">
    <location>
        <begin position="85"/>
        <end position="475"/>
    </location>
</feature>
<evidence type="ECO:0000313" key="3">
    <source>
        <dbReference type="Proteomes" id="UP000001882"/>
    </source>
</evidence>
<reference evidence="2 3" key="2">
    <citation type="journal article" date="2008" name="Int. J. Syst. Evol. Microbiol.">
        <title>Methanocella paludicola gen. nov., sp. nov., a methane-producing archaeon, the first isolate of the lineage 'Rice Cluster I', and proposal of the new archaeal order Methanocellales ord. nov.</title>
        <authorList>
            <person name="Sakai S."/>
            <person name="Imachi H."/>
            <person name="Hanada S."/>
            <person name="Ohashi A."/>
            <person name="Harada H."/>
            <person name="Kamagata Y."/>
        </authorList>
    </citation>
    <scope>NUCLEOTIDE SEQUENCE [LARGE SCALE GENOMIC DNA]</scope>
    <source>
        <strain evidence="3">DSM 17711 / JCM 13418 / NBRC 101707 / SANAE</strain>
    </source>
</reference>
<dbReference type="STRING" id="304371.MCP_1564"/>
<dbReference type="GO" id="GO:0015833">
    <property type="term" value="P:peptide transport"/>
    <property type="evidence" value="ECO:0007669"/>
    <property type="project" value="TreeGrafter"/>
</dbReference>
<accession>D1YYW4</accession>
<dbReference type="GO" id="GO:0042597">
    <property type="term" value="C:periplasmic space"/>
    <property type="evidence" value="ECO:0007669"/>
    <property type="project" value="UniProtKB-ARBA"/>
</dbReference>
<dbReference type="OrthoDB" id="194307at2157"/>
<dbReference type="PIRSF" id="PIRSF002741">
    <property type="entry name" value="MppA"/>
    <property type="match status" value="1"/>
</dbReference>
<gene>
    <name evidence="2" type="ordered locus">MCP_1564</name>
</gene>
<dbReference type="KEGG" id="mpd:MCP_1564"/>
<dbReference type="InterPro" id="IPR000914">
    <property type="entry name" value="SBP_5_dom"/>
</dbReference>
<dbReference type="Pfam" id="PF00496">
    <property type="entry name" value="SBP_bac_5"/>
    <property type="match status" value="1"/>
</dbReference>
<reference evidence="2 3" key="1">
    <citation type="journal article" date="2007" name="Appl. Environ. Microbiol.">
        <title>Isolation of key methanogens for global methane emission from rice paddy fields: a novel isolate affiliated with the clone cluster rice cluster I.</title>
        <authorList>
            <person name="Sakai S."/>
            <person name="Imachi H."/>
            <person name="Sekiguchi Y."/>
            <person name="Ohashi A."/>
            <person name="Harada H."/>
            <person name="Kamagata Y."/>
        </authorList>
    </citation>
    <scope>NUCLEOTIDE SEQUENCE [LARGE SCALE GENOMIC DNA]</scope>
    <source>
        <strain evidence="3">DSM 17711 / JCM 13418 / NBRC 101707 / SANAE</strain>
    </source>
</reference>
<dbReference type="GeneID" id="8681498"/>
<organism evidence="2 3">
    <name type="scientific">Methanocella paludicola (strain DSM 17711 / JCM 13418 / NBRC 101707 / SANAE)</name>
    <dbReference type="NCBI Taxonomy" id="304371"/>
    <lineage>
        <taxon>Archaea</taxon>
        <taxon>Methanobacteriati</taxon>
        <taxon>Methanobacteriota</taxon>
        <taxon>Stenosarchaea group</taxon>
        <taxon>Methanomicrobia</taxon>
        <taxon>Methanocellales</taxon>
        <taxon>Methanocellaceae</taxon>
        <taxon>Methanocella</taxon>
    </lineage>
</organism>
<evidence type="ECO:0000259" key="1">
    <source>
        <dbReference type="Pfam" id="PF00496"/>
    </source>
</evidence>
<dbReference type="Proteomes" id="UP000001882">
    <property type="component" value="Chromosome"/>
</dbReference>
<dbReference type="InterPro" id="IPR039424">
    <property type="entry name" value="SBP_5"/>
</dbReference>
<evidence type="ECO:0000313" key="2">
    <source>
        <dbReference type="EMBL" id="BAI61636.1"/>
    </source>
</evidence>
<dbReference type="SUPFAM" id="SSF53850">
    <property type="entry name" value="Periplasmic binding protein-like II"/>
    <property type="match status" value="1"/>
</dbReference>
<dbReference type="GO" id="GO:1904680">
    <property type="term" value="F:peptide transmembrane transporter activity"/>
    <property type="evidence" value="ECO:0007669"/>
    <property type="project" value="TreeGrafter"/>
</dbReference>
<dbReference type="GO" id="GO:0043190">
    <property type="term" value="C:ATP-binding cassette (ABC) transporter complex"/>
    <property type="evidence" value="ECO:0007669"/>
    <property type="project" value="InterPro"/>
</dbReference>
<dbReference type="InterPro" id="IPR030678">
    <property type="entry name" value="Peptide/Ni-bd"/>
</dbReference>
<dbReference type="Gene3D" id="3.10.105.10">
    <property type="entry name" value="Dipeptide-binding Protein, Domain 3"/>
    <property type="match status" value="1"/>
</dbReference>
<dbReference type="PROSITE" id="PS51257">
    <property type="entry name" value="PROKAR_LIPOPROTEIN"/>
    <property type="match status" value="1"/>
</dbReference>
<dbReference type="PANTHER" id="PTHR30290">
    <property type="entry name" value="PERIPLASMIC BINDING COMPONENT OF ABC TRANSPORTER"/>
    <property type="match status" value="1"/>
</dbReference>
<dbReference type="Gene3D" id="3.90.76.10">
    <property type="entry name" value="Dipeptide-binding Protein, Domain 1"/>
    <property type="match status" value="1"/>
</dbReference>
<dbReference type="PANTHER" id="PTHR30290:SF34">
    <property type="entry name" value="ABC TRANSPORTER, PERIPLASMIC OLIGO-PEPTIDE BINDING PROTEIN, PUTATIVE-RELATED"/>
    <property type="match status" value="1"/>
</dbReference>
<dbReference type="eggNOG" id="arCOG01534">
    <property type="taxonomic scope" value="Archaea"/>
</dbReference>
<keyword evidence="3" id="KW-1185">Reference proteome</keyword>
<protein>
    <submittedName>
        <fullName evidence="2">Peptide ABC transporter peptide binding protein</fullName>
    </submittedName>
</protein>
<reference evidence="3" key="3">
    <citation type="journal article" date="2011" name="PLoS ONE">
        <title>Genome sequence of a mesophilic hydrogenotrophic methanogen Methanocella paludicola, the first cultivated representative of the order Methanocellales.</title>
        <authorList>
            <person name="Sakai S."/>
            <person name="Takaki Y."/>
            <person name="Shimamura S."/>
            <person name="Sekine M."/>
            <person name="Tajima T."/>
            <person name="Kosugi H."/>
            <person name="Ichikawa N."/>
            <person name="Tasumi E."/>
            <person name="Hiraki A.T."/>
            <person name="Shimizu A."/>
            <person name="Kato Y."/>
            <person name="Nishiko R."/>
            <person name="Mori K."/>
            <person name="Fujita N."/>
            <person name="Imachi H."/>
            <person name="Takai K."/>
        </authorList>
    </citation>
    <scope>NUCLEOTIDE SEQUENCE [LARGE SCALE GENOMIC DNA]</scope>
    <source>
        <strain evidence="3">DSM 17711 / JCM 13418 / NBRC 101707 / SANAE</strain>
    </source>
</reference>
<dbReference type="CDD" id="cd08512">
    <property type="entry name" value="PBP2_NikA_DppA_OppA_like_7"/>
    <property type="match status" value="1"/>
</dbReference>
<dbReference type="Gene3D" id="3.40.190.10">
    <property type="entry name" value="Periplasmic binding protein-like II"/>
    <property type="match status" value="1"/>
</dbReference>
<dbReference type="RefSeq" id="WP_012900315.1">
    <property type="nucleotide sequence ID" value="NC_013665.1"/>
</dbReference>
<dbReference type="EMBL" id="AP011532">
    <property type="protein sequence ID" value="BAI61636.1"/>
    <property type="molecule type" value="Genomic_DNA"/>
</dbReference>